<evidence type="ECO:0000256" key="5">
    <source>
        <dbReference type="ARBA" id="ARBA00022955"/>
    </source>
</evidence>
<keyword evidence="5 13" id="KW-0752">Steroid biosynthesis</keyword>
<keyword evidence="8 13" id="KW-0756">Sterol biosynthesis</keyword>
<evidence type="ECO:0000256" key="11">
    <source>
        <dbReference type="ARBA" id="ARBA00023166"/>
    </source>
</evidence>
<evidence type="ECO:0000256" key="2">
    <source>
        <dbReference type="ARBA" id="ARBA00005402"/>
    </source>
</evidence>
<feature type="transmembrane region" description="Helical" evidence="13">
    <location>
        <begin position="392"/>
        <end position="409"/>
    </location>
</feature>
<feature type="transmembrane region" description="Helical" evidence="13">
    <location>
        <begin position="445"/>
        <end position="464"/>
    </location>
</feature>
<dbReference type="Proteomes" id="UP000799429">
    <property type="component" value="Unassembled WGS sequence"/>
</dbReference>
<feature type="transmembrane region" description="Helical" evidence="13">
    <location>
        <begin position="320"/>
        <end position="341"/>
    </location>
</feature>
<proteinExistence type="inferred from homology"/>
<evidence type="ECO:0000256" key="12">
    <source>
        <dbReference type="ARBA" id="ARBA00023221"/>
    </source>
</evidence>
<dbReference type="InterPro" id="IPR018083">
    <property type="entry name" value="Sterol_reductase_CS"/>
</dbReference>
<feature type="transmembrane region" description="Helical" evidence="13">
    <location>
        <begin position="124"/>
        <end position="142"/>
    </location>
</feature>
<dbReference type="Pfam" id="PF01222">
    <property type="entry name" value="ERG4_ERG24"/>
    <property type="match status" value="1"/>
</dbReference>
<keyword evidence="6 13" id="KW-1133">Transmembrane helix</keyword>
<evidence type="ECO:0000256" key="4">
    <source>
        <dbReference type="ARBA" id="ARBA00022692"/>
    </source>
</evidence>
<evidence type="ECO:0000256" key="1">
    <source>
        <dbReference type="ARBA" id="ARBA00004141"/>
    </source>
</evidence>
<keyword evidence="7 13" id="KW-0560">Oxidoreductase</keyword>
<evidence type="ECO:0000313" key="14">
    <source>
        <dbReference type="EMBL" id="KAF2837725.1"/>
    </source>
</evidence>
<keyword evidence="9 13" id="KW-0443">Lipid metabolism</keyword>
<dbReference type="GO" id="GO:0005789">
    <property type="term" value="C:endoplasmic reticulum membrane"/>
    <property type="evidence" value="ECO:0007669"/>
    <property type="project" value="TreeGrafter"/>
</dbReference>
<keyword evidence="15" id="KW-1185">Reference proteome</keyword>
<dbReference type="GO" id="GO:0006696">
    <property type="term" value="P:ergosterol biosynthetic process"/>
    <property type="evidence" value="ECO:0007669"/>
    <property type="project" value="TreeGrafter"/>
</dbReference>
<dbReference type="EMBL" id="MU006098">
    <property type="protein sequence ID" value="KAF2837725.1"/>
    <property type="molecule type" value="Genomic_DNA"/>
</dbReference>
<dbReference type="OrthoDB" id="10262235at2759"/>
<dbReference type="Gene3D" id="1.20.120.1630">
    <property type="match status" value="1"/>
</dbReference>
<accession>A0A9P4S9L6</accession>
<feature type="transmembrane region" description="Helical" evidence="13">
    <location>
        <begin position="158"/>
        <end position="177"/>
    </location>
</feature>
<sequence>MAKGKDGKPLSFKEAHGYHFFGPPGVSLITIVLPIICYAAYFLCNDVSGCPAPSLLHPSTLTLERLKKEVGWHGPSTLLNTESFLATIGYYFLSLVLYATLPAQTLQGTELQYGSFGRLTYRFNAFYSALFTMAIAAAGTFLDGANWVPWVFIWKNQIPLLTSNMIISYALATFVYVRSFSIKPANPNQREHAPGGISGNIVYDWFIGREMNPRVTLPLFGEVDIKTWMELRPGMLLWVILGLASIARQYRTHGTITASILLVVFAQSWYVFDALYMEPAILTTIDIITDGFGFMLSFGDLVWVPFIYVLPARYLAVHPVQLGVTGTALVMAVQATGYYIFRATNNEKNRFRNNPKDPKIAHLEYMETKSGSKLLTSGWWGTARHINYLGDWFMSWAYCLPTLISGYVIQQRPASPDFDGTSPADGGIFGGQPVRAEVVPGEAKGWGIIVTYFFMLYFAILLLHRERRDEQKCRNKYGADWDIYCKKVPWRIVPGVY</sequence>
<name>A0A9P4S9L6_9PEZI</name>
<protein>
    <recommendedName>
        <fullName evidence="13">Delta(14)-sterol reductase</fullName>
    </recommendedName>
    <alternativeName>
        <fullName evidence="13">C-14 sterol reductase</fullName>
    </alternativeName>
    <alternativeName>
        <fullName evidence="13">Sterol C14-reductase</fullName>
    </alternativeName>
</protein>
<feature type="transmembrane region" description="Helical" evidence="13">
    <location>
        <begin position="256"/>
        <end position="275"/>
    </location>
</feature>
<feature type="transmembrane region" description="Helical" evidence="13">
    <location>
        <begin position="287"/>
        <end position="308"/>
    </location>
</feature>
<dbReference type="GO" id="GO:0050613">
    <property type="term" value="F:Delta14-sterol reductase activity"/>
    <property type="evidence" value="ECO:0007669"/>
    <property type="project" value="TreeGrafter"/>
</dbReference>
<keyword evidence="3 13" id="KW-0444">Lipid biosynthesis</keyword>
<organism evidence="14 15">
    <name type="scientific">Patellaria atrata CBS 101060</name>
    <dbReference type="NCBI Taxonomy" id="1346257"/>
    <lineage>
        <taxon>Eukaryota</taxon>
        <taxon>Fungi</taxon>
        <taxon>Dikarya</taxon>
        <taxon>Ascomycota</taxon>
        <taxon>Pezizomycotina</taxon>
        <taxon>Dothideomycetes</taxon>
        <taxon>Dothideomycetes incertae sedis</taxon>
        <taxon>Patellariales</taxon>
        <taxon>Patellariaceae</taxon>
        <taxon>Patellaria</taxon>
    </lineage>
</organism>
<comment type="caution">
    <text evidence="14">The sequence shown here is derived from an EMBL/GenBank/DDBJ whole genome shotgun (WGS) entry which is preliminary data.</text>
</comment>
<evidence type="ECO:0000256" key="6">
    <source>
        <dbReference type="ARBA" id="ARBA00022989"/>
    </source>
</evidence>
<dbReference type="PANTHER" id="PTHR21257:SF52">
    <property type="entry name" value="DELTA(14)-STEROL REDUCTASE TM7SF2"/>
    <property type="match status" value="1"/>
</dbReference>
<evidence type="ECO:0000256" key="7">
    <source>
        <dbReference type="ARBA" id="ARBA00023002"/>
    </source>
</evidence>
<feature type="transmembrane region" description="Helical" evidence="13">
    <location>
        <begin position="20"/>
        <end position="43"/>
    </location>
</feature>
<evidence type="ECO:0000256" key="3">
    <source>
        <dbReference type="ARBA" id="ARBA00022516"/>
    </source>
</evidence>
<gene>
    <name evidence="14" type="ORF">M501DRAFT_936795</name>
</gene>
<comment type="caution">
    <text evidence="13">Lacks conserved residue(s) required for the propagation of feature annotation.</text>
</comment>
<dbReference type="InterPro" id="IPR001171">
    <property type="entry name" value="ERG24_DHCR-like"/>
</dbReference>
<keyword evidence="4 13" id="KW-0812">Transmembrane</keyword>
<dbReference type="PANTHER" id="PTHR21257">
    <property type="entry name" value="DELTA(14)-STEROL REDUCTASE"/>
    <property type="match status" value="1"/>
</dbReference>
<evidence type="ECO:0000256" key="13">
    <source>
        <dbReference type="RuleBase" id="RU369120"/>
    </source>
</evidence>
<comment type="similarity">
    <text evidence="2 13">Belongs to the ERG4/ERG24 family.</text>
</comment>
<comment type="subcellular location">
    <subcellularLocation>
        <location evidence="1">Membrane</location>
        <topology evidence="1">Multi-pass membrane protein</topology>
    </subcellularLocation>
</comment>
<keyword evidence="10 13" id="KW-0472">Membrane</keyword>
<evidence type="ECO:0000256" key="8">
    <source>
        <dbReference type="ARBA" id="ARBA00023011"/>
    </source>
</evidence>
<evidence type="ECO:0000313" key="15">
    <source>
        <dbReference type="Proteomes" id="UP000799429"/>
    </source>
</evidence>
<feature type="transmembrane region" description="Helical" evidence="13">
    <location>
        <begin position="234"/>
        <end position="250"/>
    </location>
</feature>
<evidence type="ECO:0000256" key="9">
    <source>
        <dbReference type="ARBA" id="ARBA00023098"/>
    </source>
</evidence>
<keyword evidence="12 13" id="KW-0753">Steroid metabolism</keyword>
<dbReference type="PROSITE" id="PS01018">
    <property type="entry name" value="STEROL_REDUCT_2"/>
    <property type="match status" value="1"/>
</dbReference>
<keyword evidence="11 13" id="KW-1207">Sterol metabolism</keyword>
<feature type="transmembrane region" description="Helical" evidence="13">
    <location>
        <begin position="84"/>
        <end position="103"/>
    </location>
</feature>
<reference evidence="14" key="1">
    <citation type="journal article" date="2020" name="Stud. Mycol.">
        <title>101 Dothideomycetes genomes: a test case for predicting lifestyles and emergence of pathogens.</title>
        <authorList>
            <person name="Haridas S."/>
            <person name="Albert R."/>
            <person name="Binder M."/>
            <person name="Bloem J."/>
            <person name="Labutti K."/>
            <person name="Salamov A."/>
            <person name="Andreopoulos B."/>
            <person name="Baker S."/>
            <person name="Barry K."/>
            <person name="Bills G."/>
            <person name="Bluhm B."/>
            <person name="Cannon C."/>
            <person name="Castanera R."/>
            <person name="Culley D."/>
            <person name="Daum C."/>
            <person name="Ezra D."/>
            <person name="Gonzalez J."/>
            <person name="Henrissat B."/>
            <person name="Kuo A."/>
            <person name="Liang C."/>
            <person name="Lipzen A."/>
            <person name="Lutzoni F."/>
            <person name="Magnuson J."/>
            <person name="Mondo S."/>
            <person name="Nolan M."/>
            <person name="Ohm R."/>
            <person name="Pangilinan J."/>
            <person name="Park H.-J."/>
            <person name="Ramirez L."/>
            <person name="Alfaro M."/>
            <person name="Sun H."/>
            <person name="Tritt A."/>
            <person name="Yoshinaga Y."/>
            <person name="Zwiers L.-H."/>
            <person name="Turgeon B."/>
            <person name="Goodwin S."/>
            <person name="Spatafora J."/>
            <person name="Crous P."/>
            <person name="Grigoriev I."/>
        </authorList>
    </citation>
    <scope>NUCLEOTIDE SEQUENCE</scope>
    <source>
        <strain evidence="14">CBS 101060</strain>
    </source>
</reference>
<dbReference type="AlphaFoldDB" id="A0A9P4S9L6"/>
<evidence type="ECO:0000256" key="10">
    <source>
        <dbReference type="ARBA" id="ARBA00023136"/>
    </source>
</evidence>